<evidence type="ECO:0000256" key="7">
    <source>
        <dbReference type="ARBA" id="ARBA00023136"/>
    </source>
</evidence>
<dbReference type="InterPro" id="IPR008250">
    <property type="entry name" value="ATPase_P-typ_transduc_dom_A_sf"/>
</dbReference>
<dbReference type="SUPFAM" id="SSF56784">
    <property type="entry name" value="HAD-like"/>
    <property type="match status" value="1"/>
</dbReference>
<protein>
    <recommendedName>
        <fullName evidence="10">YTH domain-containing protein</fullName>
    </recommendedName>
</protein>
<dbReference type="PRINTS" id="PR00119">
    <property type="entry name" value="CATATPASE"/>
</dbReference>
<proteinExistence type="predicted"/>
<dbReference type="InterPro" id="IPR001757">
    <property type="entry name" value="P_typ_ATPase"/>
</dbReference>
<dbReference type="InterPro" id="IPR007275">
    <property type="entry name" value="YTH_domain"/>
</dbReference>
<dbReference type="InterPro" id="IPR018303">
    <property type="entry name" value="ATPase_P-typ_P_site"/>
</dbReference>
<evidence type="ECO:0000256" key="4">
    <source>
        <dbReference type="ARBA" id="ARBA00022842"/>
    </source>
</evidence>
<feature type="region of interest" description="Disordered" evidence="8">
    <location>
        <begin position="1187"/>
        <end position="1223"/>
    </location>
</feature>
<dbReference type="SFLD" id="SFLDF00027">
    <property type="entry name" value="p-type_atpase"/>
    <property type="match status" value="1"/>
</dbReference>
<dbReference type="PANTHER" id="PTHR24092:SF218">
    <property type="entry name" value="PHOSPHOLIPID-TRANSPORTING ATPASE"/>
    <property type="match status" value="1"/>
</dbReference>
<feature type="transmembrane region" description="Helical" evidence="9">
    <location>
        <begin position="1049"/>
        <end position="1068"/>
    </location>
</feature>
<evidence type="ECO:0000256" key="3">
    <source>
        <dbReference type="ARBA" id="ARBA00022723"/>
    </source>
</evidence>
<dbReference type="InterPro" id="IPR059000">
    <property type="entry name" value="ATPase_P-type_domA"/>
</dbReference>
<dbReference type="InterPro" id="IPR023298">
    <property type="entry name" value="ATPase_P-typ_TM_dom_sf"/>
</dbReference>
<feature type="domain" description="YTH" evidence="10">
    <location>
        <begin position="2"/>
        <end position="146"/>
    </location>
</feature>
<dbReference type="GO" id="GO:0005524">
    <property type="term" value="F:ATP binding"/>
    <property type="evidence" value="ECO:0007669"/>
    <property type="project" value="InterPro"/>
</dbReference>
<dbReference type="Gene3D" id="3.40.50.1000">
    <property type="entry name" value="HAD superfamily/HAD-like"/>
    <property type="match status" value="2"/>
</dbReference>
<evidence type="ECO:0000259" key="10">
    <source>
        <dbReference type="PROSITE" id="PS50882"/>
    </source>
</evidence>
<evidence type="ECO:0000256" key="8">
    <source>
        <dbReference type="SAM" id="MobiDB-lite"/>
    </source>
</evidence>
<dbReference type="InterPro" id="IPR036412">
    <property type="entry name" value="HAD-like_sf"/>
</dbReference>
<dbReference type="PROSITE" id="PS50882">
    <property type="entry name" value="YTH"/>
    <property type="match status" value="1"/>
</dbReference>
<keyword evidence="5" id="KW-1278">Translocase</keyword>
<feature type="transmembrane region" description="Helical" evidence="9">
    <location>
        <begin position="957"/>
        <end position="976"/>
    </location>
</feature>
<dbReference type="Gene3D" id="3.40.1110.10">
    <property type="entry name" value="Calcium-transporting ATPase, cytoplasmic domain N"/>
    <property type="match status" value="1"/>
</dbReference>
<evidence type="ECO:0000313" key="11">
    <source>
        <dbReference type="EMBL" id="CAE0440097.1"/>
    </source>
</evidence>
<dbReference type="SFLD" id="SFLDG00002">
    <property type="entry name" value="C1.7:_P-type_atpase_like"/>
    <property type="match status" value="1"/>
</dbReference>
<dbReference type="SFLD" id="SFLDS00003">
    <property type="entry name" value="Haloacid_Dehalogenase"/>
    <property type="match status" value="1"/>
</dbReference>
<dbReference type="InterPro" id="IPR023214">
    <property type="entry name" value="HAD_sf"/>
</dbReference>
<dbReference type="InterPro" id="IPR032630">
    <property type="entry name" value="P_typ_ATPase_c"/>
</dbReference>
<feature type="transmembrane region" description="Helical" evidence="9">
    <location>
        <begin position="289"/>
        <end position="311"/>
    </location>
</feature>
<reference evidence="11" key="1">
    <citation type="submission" date="2021-01" db="EMBL/GenBank/DDBJ databases">
        <authorList>
            <person name="Corre E."/>
            <person name="Pelletier E."/>
            <person name="Niang G."/>
            <person name="Scheremetjew M."/>
            <person name="Finn R."/>
            <person name="Kale V."/>
            <person name="Holt S."/>
            <person name="Cochrane G."/>
            <person name="Meng A."/>
            <person name="Brown T."/>
            <person name="Cohen L."/>
        </authorList>
    </citation>
    <scope>NUCLEOTIDE SEQUENCE</scope>
    <source>
        <strain evidence="11">GSBS06</strain>
    </source>
</reference>
<dbReference type="GO" id="GO:0016887">
    <property type="term" value="F:ATP hydrolysis activity"/>
    <property type="evidence" value="ECO:0007669"/>
    <property type="project" value="InterPro"/>
</dbReference>
<keyword evidence="7 9" id="KW-0472">Membrane</keyword>
<dbReference type="InterPro" id="IPR023299">
    <property type="entry name" value="ATPase_P-typ_cyto_dom_N"/>
</dbReference>
<dbReference type="Pfam" id="PF16209">
    <property type="entry name" value="PhoLip_ATPase_N"/>
    <property type="match status" value="1"/>
</dbReference>
<dbReference type="SUPFAM" id="SSF81653">
    <property type="entry name" value="Calcium ATPase, transduction domain A"/>
    <property type="match status" value="1"/>
</dbReference>
<feature type="transmembrane region" description="Helical" evidence="9">
    <location>
        <begin position="1009"/>
        <end position="1029"/>
    </location>
</feature>
<dbReference type="InterPro" id="IPR044492">
    <property type="entry name" value="P_typ_ATPase_HD_dom"/>
</dbReference>
<comment type="subcellular location">
    <subcellularLocation>
        <location evidence="1">Membrane</location>
        <topology evidence="1">Multi-pass membrane protein</topology>
    </subcellularLocation>
</comment>
<evidence type="ECO:0000256" key="1">
    <source>
        <dbReference type="ARBA" id="ARBA00004141"/>
    </source>
</evidence>
<dbReference type="EMBL" id="HBIN01013565">
    <property type="protein sequence ID" value="CAE0440097.1"/>
    <property type="molecule type" value="Transcribed_RNA"/>
</dbReference>
<feature type="compositionally biased region" description="Basic and acidic residues" evidence="8">
    <location>
        <begin position="1189"/>
        <end position="1202"/>
    </location>
</feature>
<dbReference type="Pfam" id="PF13246">
    <property type="entry name" value="Cation_ATPase"/>
    <property type="match status" value="1"/>
</dbReference>
<feature type="transmembrane region" description="Helical" evidence="9">
    <location>
        <begin position="331"/>
        <end position="354"/>
    </location>
</feature>
<evidence type="ECO:0000256" key="2">
    <source>
        <dbReference type="ARBA" id="ARBA00022692"/>
    </source>
</evidence>
<dbReference type="InterPro" id="IPR032631">
    <property type="entry name" value="P-type_ATPase_N"/>
</dbReference>
<evidence type="ECO:0000256" key="9">
    <source>
        <dbReference type="SAM" id="Phobius"/>
    </source>
</evidence>
<dbReference type="Pfam" id="PF16212">
    <property type="entry name" value="PhoLip_ATPase_C"/>
    <property type="match status" value="1"/>
</dbReference>
<dbReference type="Pfam" id="PF00122">
    <property type="entry name" value="E1-E2_ATPase"/>
    <property type="match status" value="1"/>
</dbReference>
<keyword evidence="6 9" id="KW-1133">Transmembrane helix</keyword>
<sequence length="1223" mass="137360">MARRLFRSAASESSKPKTRIGRIGNGHENNKQFRNNAVKTSKYSWYNFLILNLLSQFRRVANVYFLIQGILMSIGWYYPHIYQSPVNPWSTIGTLIFVLSVTLVKDGIEDGTRHASDARENNKPVTVVRNGKEVEIASHLVRVGDWIRVINKDQFPADMVAVLSSDSNNQLFVETANIDGETNLKIRKTVHNYVDPLIAPTCLPVNQGYFECDLPNKHIHHFSCTVNLENEKRKVPASYENFLLRGSVLRNTAWVYGFVVYTGLDTKVMKNMTKAPSKLSQIERTTNRIIFIIFFTQLILVIVSVIISVGINNQGRDDAFSGGDGGNTVFPFWLAQVFAFFILYGQMVPISLYVTMEMVNLAQGYFVNHDIKMMHVDDNDGVEEVIMPECRDSKLCQEIGQIEYVFSDKTGTLTRNVMEFKKCAIGGKAYDSLAAAHQALMTQKTFNLEMFFQLLAVCHTVIPDYIDPHITFDSETLSYKNLKEYINYEAESPDEGALVEAAAKVGFAFMYRTPSSVLIMDAGGKRHKYDIIAVNAFNSTRKRMSVVVRNERGEIFLLCKGADNMIFAGSSDTAATRKLYDEHLTAFANEGLRTLLCAVKKLSQEELSDWMKLYKEAELMVSERDEALAKAAEIIERNMSIVGATAIEDKLQEGVPETIANLADAGVKLWVLTGDKMETAINIGYGSKILTSDMRVVTLKCDSAEKVKYELEELQRVVKLSTDVKFLSRMKQRFKKTLKFGNPFKKPGTVDNETKGVVATNAPAGIAEHVDVELAIDNGDHTEIAVDDNRSSSDMSSDGAYNRTSPTLAIVIDGPTFKFVSEDASLLKTFWNIGKVCKSVIACRVSPAQKAEFVKLFKRKVTLAIGDGANDVSMIQAAQIGVGIKGKEGRQAVNSSDFAIGQFRFLERLLLLHGRWNYRRMAKVILVSFYKNAALVFTLFIFNCAALMSGVSLYDSFVYAGFNFFTGMPPLLIGIFDKDLSEESILRMPVFYSSGREGMYLNYRKMTQWMIRGLITSLIVAVIPIVSYITDLGVPTFSGQSNDISGIQAYGTFIFTTLFFAVMFTIGMETLTWNGIYAFFFFGSYLFYICVIVTLSNMLDLYTVYYKVADYVLGSGYYWLHSIFIATIVLLAEIAFKYTRQMFYPGALDIAMEIDRGYAEVCDIDGFKDYLMAAKKVQEISPDAMTKAFESRPPRSPNERNMARLASRTSMEATRNGLHYDAE</sequence>
<feature type="region of interest" description="Disordered" evidence="8">
    <location>
        <begin position="1"/>
        <end position="28"/>
    </location>
</feature>
<evidence type="ECO:0000256" key="5">
    <source>
        <dbReference type="ARBA" id="ARBA00022967"/>
    </source>
</evidence>
<keyword evidence="2 9" id="KW-0812">Transmembrane</keyword>
<keyword evidence="3" id="KW-0479">Metal-binding</keyword>
<feature type="transmembrane region" description="Helical" evidence="9">
    <location>
        <begin position="929"/>
        <end position="951"/>
    </location>
</feature>
<feature type="transmembrane region" description="Helical" evidence="9">
    <location>
        <begin position="1075"/>
        <end position="1096"/>
    </location>
</feature>
<dbReference type="PANTHER" id="PTHR24092">
    <property type="entry name" value="PROBABLE PHOSPHOLIPID-TRANSPORTING ATPASE"/>
    <property type="match status" value="1"/>
</dbReference>
<feature type="transmembrane region" description="Helical" evidence="9">
    <location>
        <begin position="1116"/>
        <end position="1136"/>
    </location>
</feature>
<dbReference type="NCBIfam" id="TIGR01494">
    <property type="entry name" value="ATPase_P-type"/>
    <property type="match status" value="1"/>
</dbReference>
<accession>A0A7S3PI76</accession>
<keyword evidence="4" id="KW-0460">Magnesium</keyword>
<evidence type="ECO:0000256" key="6">
    <source>
        <dbReference type="ARBA" id="ARBA00022989"/>
    </source>
</evidence>
<dbReference type="GO" id="GO:0005886">
    <property type="term" value="C:plasma membrane"/>
    <property type="evidence" value="ECO:0007669"/>
    <property type="project" value="TreeGrafter"/>
</dbReference>
<feature type="transmembrane region" description="Helical" evidence="9">
    <location>
        <begin position="61"/>
        <end position="80"/>
    </location>
</feature>
<dbReference type="SUPFAM" id="SSF81665">
    <property type="entry name" value="Calcium ATPase, transmembrane domain M"/>
    <property type="match status" value="1"/>
</dbReference>
<dbReference type="GO" id="GO:0140326">
    <property type="term" value="F:ATPase-coupled intramembrane lipid transporter activity"/>
    <property type="evidence" value="ECO:0007669"/>
    <property type="project" value="TreeGrafter"/>
</dbReference>
<name>A0A7S3PI76_9STRA</name>
<dbReference type="GO" id="GO:0046872">
    <property type="term" value="F:metal ion binding"/>
    <property type="evidence" value="ECO:0007669"/>
    <property type="project" value="UniProtKB-KW"/>
</dbReference>
<dbReference type="GO" id="GO:0003723">
    <property type="term" value="F:RNA binding"/>
    <property type="evidence" value="ECO:0007669"/>
    <property type="project" value="InterPro"/>
</dbReference>
<dbReference type="AlphaFoldDB" id="A0A7S3PI76"/>
<feature type="transmembrane region" description="Helical" evidence="9">
    <location>
        <begin position="86"/>
        <end position="104"/>
    </location>
</feature>
<dbReference type="PROSITE" id="PS00154">
    <property type="entry name" value="ATPASE_E1_E2"/>
    <property type="match status" value="1"/>
</dbReference>
<dbReference type="GO" id="GO:0045332">
    <property type="term" value="P:phospholipid translocation"/>
    <property type="evidence" value="ECO:0007669"/>
    <property type="project" value="TreeGrafter"/>
</dbReference>
<organism evidence="11">
    <name type="scientific">Aplanochytrium stocchinoi</name>
    <dbReference type="NCBI Taxonomy" id="215587"/>
    <lineage>
        <taxon>Eukaryota</taxon>
        <taxon>Sar</taxon>
        <taxon>Stramenopiles</taxon>
        <taxon>Bigyra</taxon>
        <taxon>Labyrinthulomycetes</taxon>
        <taxon>Thraustochytrida</taxon>
        <taxon>Thraustochytriidae</taxon>
        <taxon>Aplanochytrium</taxon>
    </lineage>
</organism>
<dbReference type="Gene3D" id="2.70.150.10">
    <property type="entry name" value="Calcium-transporting ATPase, cytoplasmic transduction domain A"/>
    <property type="match status" value="1"/>
</dbReference>
<dbReference type="SUPFAM" id="SSF81660">
    <property type="entry name" value="Metal cation-transporting ATPase, ATP-binding domain N"/>
    <property type="match status" value="1"/>
</dbReference>
<gene>
    <name evidence="11" type="ORF">ASTO00021_LOCUS10247</name>
</gene>